<accession>A0A2X0YYI7</accession>
<protein>
    <submittedName>
        <fullName evidence="2">Endonuclease</fullName>
    </submittedName>
</protein>
<keyword evidence="2" id="KW-0378">Hydrolase</keyword>
<proteinExistence type="predicted"/>
<reference evidence="1 3" key="1">
    <citation type="submission" date="2018-06" db="EMBL/GenBank/DDBJ databases">
        <authorList>
            <consortium name="Pathogen Informatics"/>
            <person name="Doyle S."/>
        </authorList>
    </citation>
    <scope>NUCLEOTIDE SEQUENCE [LARGE SCALE GENOMIC DNA]</scope>
    <source>
        <strain evidence="1 3">NCTC7582</strain>
    </source>
</reference>
<dbReference type="GO" id="GO:0004519">
    <property type="term" value="F:endonuclease activity"/>
    <property type="evidence" value="ECO:0007669"/>
    <property type="project" value="UniProtKB-KW"/>
</dbReference>
<reference evidence="2 4" key="2">
    <citation type="submission" date="2023-04" db="EMBL/GenBank/DDBJ databases">
        <title>Genomic of Lysinibacillus capsici TSBLM.</title>
        <authorList>
            <person name="Hu X.S."/>
            <person name="Yu C.H."/>
        </authorList>
    </citation>
    <scope>NUCLEOTIDE SEQUENCE [LARGE SCALE GENOMIC DNA]</scope>
    <source>
        <strain evidence="2 4">TSBLM</strain>
    </source>
</reference>
<dbReference type="STRING" id="1421.A2J09_03795"/>
<dbReference type="Proteomes" id="UP000251431">
    <property type="component" value="Unassembled WGS sequence"/>
</dbReference>
<dbReference type="AlphaFoldDB" id="A0A2X0YYI7"/>
<dbReference type="EMBL" id="UAQE01000001">
    <property type="protein sequence ID" value="SPU00347.1"/>
    <property type="molecule type" value="Genomic_DNA"/>
</dbReference>
<keyword evidence="2" id="KW-0540">Nuclease</keyword>
<evidence type="ECO:0000313" key="1">
    <source>
        <dbReference type="EMBL" id="SPU00347.1"/>
    </source>
</evidence>
<dbReference type="GeneID" id="74904636"/>
<dbReference type="EMBL" id="CP122283">
    <property type="protein sequence ID" value="WGF38497.1"/>
    <property type="molecule type" value="Genomic_DNA"/>
</dbReference>
<dbReference type="Proteomes" id="UP001244564">
    <property type="component" value="Chromosome"/>
</dbReference>
<dbReference type="RefSeq" id="WP_004225568.1">
    <property type="nucleotide sequence ID" value="NZ_CANLUV010000001.1"/>
</dbReference>
<gene>
    <name evidence="1" type="ORF">NCTC7582_03230</name>
    <name evidence="2" type="ORF">QBO96_22725</name>
</gene>
<name>A0A2X0YYI7_9BACI</name>
<keyword evidence="2" id="KW-0255">Endonuclease</keyword>
<evidence type="ECO:0000313" key="3">
    <source>
        <dbReference type="Proteomes" id="UP000251431"/>
    </source>
</evidence>
<evidence type="ECO:0000313" key="4">
    <source>
        <dbReference type="Proteomes" id="UP001244564"/>
    </source>
</evidence>
<evidence type="ECO:0000313" key="2">
    <source>
        <dbReference type="EMBL" id="WGF38497.1"/>
    </source>
</evidence>
<organism evidence="1 3">
    <name type="scientific">Lysinibacillus capsici</name>
    <dbReference type="NCBI Taxonomy" id="2115968"/>
    <lineage>
        <taxon>Bacteria</taxon>
        <taxon>Bacillati</taxon>
        <taxon>Bacillota</taxon>
        <taxon>Bacilli</taxon>
        <taxon>Bacillales</taxon>
        <taxon>Bacillaceae</taxon>
        <taxon>Lysinibacillus</taxon>
    </lineage>
</organism>
<keyword evidence="4" id="KW-1185">Reference proteome</keyword>
<sequence>MNKLEQLVAQLDLVNQLLFTRVSLENNAHSLHFFMQLKAVSQKVSLAEKNWQVKNACSPISSEKS</sequence>